<comment type="caution">
    <text evidence="6">The sequence shown here is derived from an EMBL/GenBank/DDBJ whole genome shotgun (WGS) entry which is preliminary data.</text>
</comment>
<dbReference type="PROSITE" id="PS51755">
    <property type="entry name" value="OMPR_PHOB"/>
    <property type="match status" value="1"/>
</dbReference>
<accession>A0A371JWX6</accession>
<dbReference type="Pfam" id="PF00486">
    <property type="entry name" value="Trans_reg_C"/>
    <property type="match status" value="1"/>
</dbReference>
<keyword evidence="4" id="KW-0472">Membrane</keyword>
<dbReference type="PANTHER" id="PTHR36842">
    <property type="entry name" value="PROTEIN TOLB HOMOLOG"/>
    <property type="match status" value="1"/>
</dbReference>
<evidence type="ECO:0000256" key="3">
    <source>
        <dbReference type="PROSITE-ProRule" id="PRU01091"/>
    </source>
</evidence>
<dbReference type="SUPFAM" id="SSF82171">
    <property type="entry name" value="DPP6 N-terminal domain-like"/>
    <property type="match status" value="1"/>
</dbReference>
<dbReference type="InterPro" id="IPR011042">
    <property type="entry name" value="6-blade_b-propeller_TolB-like"/>
</dbReference>
<keyword evidence="4" id="KW-1133">Transmembrane helix</keyword>
<protein>
    <submittedName>
        <fullName evidence="6">Biopolymer transporter Tol</fullName>
    </submittedName>
</protein>
<dbReference type="EMBL" id="QTSU01000004">
    <property type="protein sequence ID" value="RDZ26145.1"/>
    <property type="molecule type" value="Genomic_DNA"/>
</dbReference>
<dbReference type="GO" id="GO:0000160">
    <property type="term" value="P:phosphorelay signal transduction system"/>
    <property type="evidence" value="ECO:0007669"/>
    <property type="project" value="InterPro"/>
</dbReference>
<dbReference type="GO" id="GO:0003677">
    <property type="term" value="F:DNA binding"/>
    <property type="evidence" value="ECO:0007669"/>
    <property type="project" value="UniProtKB-UniRule"/>
</dbReference>
<sequence>MKRAAATIAGFMSRPPEPSPPLPSERLRVGECLVDVPLREILAPGARRARRITPKAMGVLLSLIEHQGRVVSRDTLLAEVWPDTLPTNDVVTQAITQLRKAFDDERGNPRYIETIAKNGYRLLTQVEWLQAEPGATAANAGPAEAQRTHDASVLVDPSRTTAEHPAFPEAPRDGVTQPIPPPAVPNARGAWTSIVGVVAGVALLVGAIVLWSLLRAPPRDALRAEDNAMPLPSERPYRLITSFPGFELSPTLSPDAAMVAYMAIPNGARGTAIMVQTTDQTQPRQLTRPQGLAEDSAPAWSPDGRSIAFLRIEPGVACRIMLIAANGGVEREVGSCDHRTPPTFSWMPDGRGLLFGSMPTASGVVGLRQLDLASGEWRALEYARGRGDLDSVPRYSPDGRWIVFVRNAPLGDFWRIRAEGGEAERLTQLRAELRGWDWLPDGSGLMFGRGIDGDIRMYRFDFESGRIADTGVPDAQSPVLSRTRSAAVFVQRRQYFGLYRVALPQGGEGSVHVVEPVYASSARDMVPSIAPDARQLAFVSDRSGSNGLWWGDLQRPDSLRMIAGVLPSTRYPANWSEDSRSLLIAGRDRAGVGALFEVVPSSGRVSQLPLPLPEPLQALYLPNRDRLLVLAGAGDGHQRLHLFDRRGQPMRALASLDDVSQVRYDRHGGRLLFTRPTRSGLWQADLSLSPGSVRQLNTEEPVSDRYRMWAVADDGQVRYIEQLQTCAAHLRRISADRAAAEPGTALPAAAPLCLDQSRRVAVNGYSLTPRGDVVYVALVQWDGADIGYMDLLPAPKGEVPGWFN</sequence>
<keyword evidence="4" id="KW-0812">Transmembrane</keyword>
<evidence type="ECO:0000256" key="1">
    <source>
        <dbReference type="ARBA" id="ARBA00009820"/>
    </source>
</evidence>
<gene>
    <name evidence="6" type="ORF">DX914_17895</name>
</gene>
<evidence type="ECO:0000256" key="2">
    <source>
        <dbReference type="ARBA" id="ARBA00023125"/>
    </source>
</evidence>
<evidence type="ECO:0000313" key="6">
    <source>
        <dbReference type="EMBL" id="RDZ26145.1"/>
    </source>
</evidence>
<comment type="similarity">
    <text evidence="1">Belongs to the TolB family.</text>
</comment>
<dbReference type="CDD" id="cd00383">
    <property type="entry name" value="trans_reg_C"/>
    <property type="match status" value="1"/>
</dbReference>
<dbReference type="Pfam" id="PF07676">
    <property type="entry name" value="PD40"/>
    <property type="match status" value="3"/>
</dbReference>
<evidence type="ECO:0000313" key="7">
    <source>
        <dbReference type="Proteomes" id="UP000264492"/>
    </source>
</evidence>
<proteinExistence type="inferred from homology"/>
<name>A0A371JWX6_9GAMM</name>
<dbReference type="GO" id="GO:0006355">
    <property type="term" value="P:regulation of DNA-templated transcription"/>
    <property type="evidence" value="ECO:0007669"/>
    <property type="project" value="InterPro"/>
</dbReference>
<evidence type="ECO:0000259" key="5">
    <source>
        <dbReference type="PROSITE" id="PS51755"/>
    </source>
</evidence>
<reference evidence="6 7" key="1">
    <citation type="submission" date="2018-08" db="EMBL/GenBank/DDBJ databases">
        <title>Lysobacter sp. zong2l5, whole genome shotgun sequence.</title>
        <authorList>
            <person name="Zhang X."/>
            <person name="Feng G."/>
            <person name="Zhu H."/>
        </authorList>
    </citation>
    <scope>NUCLEOTIDE SEQUENCE [LARGE SCALE GENOMIC DNA]</scope>
    <source>
        <strain evidence="7">zong2l5</strain>
    </source>
</reference>
<dbReference type="SMART" id="SM00862">
    <property type="entry name" value="Trans_reg_C"/>
    <property type="match status" value="1"/>
</dbReference>
<feature type="domain" description="OmpR/PhoB-type" evidence="5">
    <location>
        <begin position="24"/>
        <end position="124"/>
    </location>
</feature>
<dbReference type="Proteomes" id="UP000264492">
    <property type="component" value="Unassembled WGS sequence"/>
</dbReference>
<dbReference type="Gene3D" id="1.10.10.10">
    <property type="entry name" value="Winged helix-like DNA-binding domain superfamily/Winged helix DNA-binding domain"/>
    <property type="match status" value="1"/>
</dbReference>
<dbReference type="InterPro" id="IPR001867">
    <property type="entry name" value="OmpR/PhoB-type_DNA-bd"/>
</dbReference>
<feature type="transmembrane region" description="Helical" evidence="4">
    <location>
        <begin position="190"/>
        <end position="214"/>
    </location>
</feature>
<evidence type="ECO:0000256" key="4">
    <source>
        <dbReference type="SAM" id="Phobius"/>
    </source>
</evidence>
<feature type="DNA-binding region" description="OmpR/PhoB-type" evidence="3">
    <location>
        <begin position="24"/>
        <end position="124"/>
    </location>
</feature>
<dbReference type="Gene3D" id="2.120.10.30">
    <property type="entry name" value="TolB, C-terminal domain"/>
    <property type="match status" value="2"/>
</dbReference>
<dbReference type="PANTHER" id="PTHR36842:SF1">
    <property type="entry name" value="PROTEIN TOLB"/>
    <property type="match status" value="1"/>
</dbReference>
<keyword evidence="7" id="KW-1185">Reference proteome</keyword>
<dbReference type="AlphaFoldDB" id="A0A371JWX6"/>
<dbReference type="InterPro" id="IPR011659">
    <property type="entry name" value="WD40"/>
</dbReference>
<keyword evidence="2 3" id="KW-0238">DNA-binding</keyword>
<dbReference type="InterPro" id="IPR016032">
    <property type="entry name" value="Sig_transdc_resp-reg_C-effctor"/>
</dbReference>
<dbReference type="InterPro" id="IPR036388">
    <property type="entry name" value="WH-like_DNA-bd_sf"/>
</dbReference>
<dbReference type="SUPFAM" id="SSF69304">
    <property type="entry name" value="Tricorn protease N-terminal domain"/>
    <property type="match status" value="1"/>
</dbReference>
<organism evidence="6 7">
    <name type="scientific">Lysobacter silvisoli</name>
    <dbReference type="NCBI Taxonomy" id="2293254"/>
    <lineage>
        <taxon>Bacteria</taxon>
        <taxon>Pseudomonadati</taxon>
        <taxon>Pseudomonadota</taxon>
        <taxon>Gammaproteobacteria</taxon>
        <taxon>Lysobacterales</taxon>
        <taxon>Lysobacteraceae</taxon>
        <taxon>Lysobacter</taxon>
    </lineage>
</organism>
<dbReference type="SUPFAM" id="SSF46894">
    <property type="entry name" value="C-terminal effector domain of the bipartite response regulators"/>
    <property type="match status" value="1"/>
</dbReference>